<accession>A0A4Q0A1A2</accession>
<proteinExistence type="predicted"/>
<evidence type="ECO:0000313" key="1">
    <source>
        <dbReference type="EMBL" id="RKP39231.1"/>
    </source>
</evidence>
<dbReference type="Proteomes" id="UP000268162">
    <property type="component" value="Unassembled WGS sequence"/>
</dbReference>
<protein>
    <submittedName>
        <fullName evidence="1">Uncharacterized protein</fullName>
    </submittedName>
</protein>
<organism evidence="1 2">
    <name type="scientific">Dimargaris cristalligena</name>
    <dbReference type="NCBI Taxonomy" id="215637"/>
    <lineage>
        <taxon>Eukaryota</taxon>
        <taxon>Fungi</taxon>
        <taxon>Fungi incertae sedis</taxon>
        <taxon>Zoopagomycota</taxon>
        <taxon>Kickxellomycotina</taxon>
        <taxon>Dimargaritomycetes</taxon>
        <taxon>Dimargaritales</taxon>
        <taxon>Dimargaritaceae</taxon>
        <taxon>Dimargaris</taxon>
    </lineage>
</organism>
<gene>
    <name evidence="1" type="ORF">BJ085DRAFT_33353</name>
</gene>
<dbReference type="AlphaFoldDB" id="A0A4Q0A1A2"/>
<reference evidence="2" key="1">
    <citation type="journal article" date="2018" name="Nat. Microbiol.">
        <title>Leveraging single-cell genomics to expand the fungal tree of life.</title>
        <authorList>
            <person name="Ahrendt S.R."/>
            <person name="Quandt C.A."/>
            <person name="Ciobanu D."/>
            <person name="Clum A."/>
            <person name="Salamov A."/>
            <person name="Andreopoulos B."/>
            <person name="Cheng J.F."/>
            <person name="Woyke T."/>
            <person name="Pelin A."/>
            <person name="Henrissat B."/>
            <person name="Reynolds N.K."/>
            <person name="Benny G.L."/>
            <person name="Smith M.E."/>
            <person name="James T.Y."/>
            <person name="Grigoriev I.V."/>
        </authorList>
    </citation>
    <scope>NUCLEOTIDE SEQUENCE [LARGE SCALE GENOMIC DNA]</scope>
    <source>
        <strain evidence="2">RSA 468</strain>
    </source>
</reference>
<name>A0A4Q0A1A2_9FUNG</name>
<keyword evidence="2" id="KW-1185">Reference proteome</keyword>
<sequence>MWDTYSPLWYTLANLETWDTYLKSLRPRPNAPPAPSQMEIELGRRYMAEMKKRQQKPGQAVARESLAYSRRIPVCLREISPESLKQEFPVVSRATGKLLADLLVLVSNRRGPPLSPAADPTMIPAAEPQFLIDRTLSFGAAKVILPTVVDRMTTAGLWRLYCLDQWDEIQNYFKLAGQVAEKASATRGGVGETPRPIGRPWLTTEMFQFLRGPFGAAG</sequence>
<dbReference type="EMBL" id="ML002288">
    <property type="protein sequence ID" value="RKP39231.1"/>
    <property type="molecule type" value="Genomic_DNA"/>
</dbReference>
<evidence type="ECO:0000313" key="2">
    <source>
        <dbReference type="Proteomes" id="UP000268162"/>
    </source>
</evidence>